<name>A0ABX3A660_9GAMM</name>
<dbReference type="InterPro" id="IPR005654">
    <property type="entry name" value="ATPase_AFG1-like"/>
</dbReference>
<dbReference type="Gene3D" id="3.40.50.300">
    <property type="entry name" value="P-loop containing nucleotide triphosphate hydrolases"/>
    <property type="match status" value="1"/>
</dbReference>
<dbReference type="InterPro" id="IPR027417">
    <property type="entry name" value="P-loop_NTPase"/>
</dbReference>
<keyword evidence="1" id="KW-0547">Nucleotide-binding</keyword>
<protein>
    <recommendedName>
        <fullName evidence="5">Cell division protein ZapE</fullName>
    </recommendedName>
</protein>
<dbReference type="PANTHER" id="PTHR12169:SF6">
    <property type="entry name" value="AFG1-LIKE ATPASE"/>
    <property type="match status" value="1"/>
</dbReference>
<organism evidence="3 4">
    <name type="scientific">Piscirickettsia litoralis</name>
    <dbReference type="NCBI Taxonomy" id="1891921"/>
    <lineage>
        <taxon>Bacteria</taxon>
        <taxon>Pseudomonadati</taxon>
        <taxon>Pseudomonadota</taxon>
        <taxon>Gammaproteobacteria</taxon>
        <taxon>Thiotrichales</taxon>
        <taxon>Piscirickettsiaceae</taxon>
        <taxon>Piscirickettsia</taxon>
    </lineage>
</organism>
<keyword evidence="4" id="KW-1185">Reference proteome</keyword>
<dbReference type="Proteomes" id="UP000094329">
    <property type="component" value="Unassembled WGS sequence"/>
</dbReference>
<comment type="caution">
    <text evidence="3">The sequence shown here is derived from an EMBL/GenBank/DDBJ whole genome shotgun (WGS) entry which is preliminary data.</text>
</comment>
<evidence type="ECO:0008006" key="5">
    <source>
        <dbReference type="Google" id="ProtNLM"/>
    </source>
</evidence>
<accession>A0ABX3A660</accession>
<dbReference type="NCBIfam" id="NF040713">
    <property type="entry name" value="ZapE"/>
    <property type="match status" value="1"/>
</dbReference>
<reference evidence="3 4" key="1">
    <citation type="submission" date="2016-08" db="EMBL/GenBank/DDBJ databases">
        <title>Draft genome sequence of Candidatus Piscirickettsia litoralis, from seawater.</title>
        <authorList>
            <person name="Wan X."/>
            <person name="Lee A.J."/>
            <person name="Hou S."/>
            <person name="Donachie S.P."/>
        </authorList>
    </citation>
    <scope>NUCLEOTIDE SEQUENCE [LARGE SCALE GENOMIC DNA]</scope>
    <source>
        <strain evidence="3 4">Y2</strain>
    </source>
</reference>
<dbReference type="SUPFAM" id="SSF52540">
    <property type="entry name" value="P-loop containing nucleoside triphosphate hydrolases"/>
    <property type="match status" value="1"/>
</dbReference>
<dbReference type="Pfam" id="PF03969">
    <property type="entry name" value="AFG1_ATPase"/>
    <property type="match status" value="1"/>
</dbReference>
<sequence length="359" mass="41227">MDILERYQHDLNTGLIHDPAQEVVIQRLARLADQLVNDQESKGFLQRWFFSGEGEPVKGLYIWGSVGRGKTYLMDVFYQHLACDKKKRLHFHRFMQQVHADLKSFKGQSDPLALVASKWAEDTQVLCFDEFFVSDIGDAMILAGLLRGLFENGVSLVATSNIPPERLYEDGLQRASFLPAIHLLEQHCDALELVSNQDYRLRALTEAKMYHIAEPGDHEEVAACFSQLAAHVDTNNTPVEIFGRAIAVMRLAEDTVWFGFKELCDSPRSASDYIELAKQFHTVIMSDVPVFSKNNEDAARRFIHLVDEFYDRKVKLILSAAVDMFSLYRGERLEFEFQRTLSRLQEMQSQEYLTEAHRP</sequence>
<gene>
    <name evidence="3" type="ORF">BGC07_13445</name>
</gene>
<dbReference type="PANTHER" id="PTHR12169">
    <property type="entry name" value="ATPASE N2B"/>
    <property type="match status" value="1"/>
</dbReference>
<dbReference type="RefSeq" id="WP_069313513.1">
    <property type="nucleotide sequence ID" value="NZ_MDTU01000001.1"/>
</dbReference>
<proteinExistence type="predicted"/>
<keyword evidence="2" id="KW-0067">ATP-binding</keyword>
<evidence type="ECO:0000313" key="3">
    <source>
        <dbReference type="EMBL" id="ODN43717.1"/>
    </source>
</evidence>
<evidence type="ECO:0000256" key="1">
    <source>
        <dbReference type="ARBA" id="ARBA00022741"/>
    </source>
</evidence>
<dbReference type="EMBL" id="MDTU01000001">
    <property type="protein sequence ID" value="ODN43717.1"/>
    <property type="molecule type" value="Genomic_DNA"/>
</dbReference>
<evidence type="ECO:0000313" key="4">
    <source>
        <dbReference type="Proteomes" id="UP000094329"/>
    </source>
</evidence>
<evidence type="ECO:0000256" key="2">
    <source>
        <dbReference type="ARBA" id="ARBA00022840"/>
    </source>
</evidence>